<evidence type="ECO:0000313" key="1">
    <source>
        <dbReference type="EMBL" id="GKV08670.1"/>
    </source>
</evidence>
<proteinExistence type="predicted"/>
<accession>A0AAV5JCS8</accession>
<name>A0AAV5JCS8_9ROSI</name>
<comment type="caution">
    <text evidence="1">The sequence shown here is derived from an EMBL/GenBank/DDBJ whole genome shotgun (WGS) entry which is preliminary data.</text>
</comment>
<reference evidence="1 2" key="1">
    <citation type="journal article" date="2021" name="Commun. Biol.">
        <title>The genome of Shorea leprosula (Dipterocarpaceae) highlights the ecological relevance of drought in aseasonal tropical rainforests.</title>
        <authorList>
            <person name="Ng K.K.S."/>
            <person name="Kobayashi M.J."/>
            <person name="Fawcett J.A."/>
            <person name="Hatakeyama M."/>
            <person name="Paape T."/>
            <person name="Ng C.H."/>
            <person name="Ang C.C."/>
            <person name="Tnah L.H."/>
            <person name="Lee C.T."/>
            <person name="Nishiyama T."/>
            <person name="Sese J."/>
            <person name="O'Brien M.J."/>
            <person name="Copetti D."/>
            <person name="Mohd Noor M.I."/>
            <person name="Ong R.C."/>
            <person name="Putra M."/>
            <person name="Sireger I.Z."/>
            <person name="Indrioko S."/>
            <person name="Kosugi Y."/>
            <person name="Izuno A."/>
            <person name="Isagi Y."/>
            <person name="Lee S.L."/>
            <person name="Shimizu K.K."/>
        </authorList>
    </citation>
    <scope>NUCLEOTIDE SEQUENCE [LARGE SCALE GENOMIC DNA]</scope>
    <source>
        <strain evidence="1">214</strain>
    </source>
</reference>
<dbReference type="Proteomes" id="UP001054252">
    <property type="component" value="Unassembled WGS sequence"/>
</dbReference>
<organism evidence="1 2">
    <name type="scientific">Rubroshorea leprosula</name>
    <dbReference type="NCBI Taxonomy" id="152421"/>
    <lineage>
        <taxon>Eukaryota</taxon>
        <taxon>Viridiplantae</taxon>
        <taxon>Streptophyta</taxon>
        <taxon>Embryophyta</taxon>
        <taxon>Tracheophyta</taxon>
        <taxon>Spermatophyta</taxon>
        <taxon>Magnoliopsida</taxon>
        <taxon>eudicotyledons</taxon>
        <taxon>Gunneridae</taxon>
        <taxon>Pentapetalae</taxon>
        <taxon>rosids</taxon>
        <taxon>malvids</taxon>
        <taxon>Malvales</taxon>
        <taxon>Dipterocarpaceae</taxon>
        <taxon>Rubroshorea</taxon>
    </lineage>
</organism>
<dbReference type="EMBL" id="BPVZ01000029">
    <property type="protein sequence ID" value="GKV08670.1"/>
    <property type="molecule type" value="Genomic_DNA"/>
</dbReference>
<protein>
    <submittedName>
        <fullName evidence="1">Uncharacterized protein</fullName>
    </submittedName>
</protein>
<evidence type="ECO:0000313" key="2">
    <source>
        <dbReference type="Proteomes" id="UP001054252"/>
    </source>
</evidence>
<gene>
    <name evidence="1" type="ORF">SLEP1_g20272</name>
</gene>
<dbReference type="AlphaFoldDB" id="A0AAV5JCS8"/>
<keyword evidence="2" id="KW-1185">Reference proteome</keyword>
<sequence length="88" mass="9933">MMANDDVGTMLSRIRLTEDEVGIHPLHEVWKHEDAKVDNLRKGDSLGKVQGLDEGYSKAIRVKIDLEVEKPLEQFKSSQITATESKKV</sequence>